<feature type="region of interest" description="Disordered" evidence="1">
    <location>
        <begin position="1"/>
        <end position="25"/>
    </location>
</feature>
<comment type="caution">
    <text evidence="2">The sequence shown here is derived from an EMBL/GenBank/DDBJ whole genome shotgun (WGS) entry which is preliminary data.</text>
</comment>
<accession>A0AAW1D236</accession>
<protein>
    <submittedName>
        <fullName evidence="2">Uncharacterized protein</fullName>
    </submittedName>
</protein>
<evidence type="ECO:0000313" key="2">
    <source>
        <dbReference type="EMBL" id="KAK9505086.1"/>
    </source>
</evidence>
<gene>
    <name evidence="2" type="ORF">O3M35_009228</name>
</gene>
<keyword evidence="3" id="KW-1185">Reference proteome</keyword>
<sequence>MFSKSSIAEEDKDEVEKGEGVPELNVKPKRGVLVRSSEEKIHMVGLGGILSSITLSMYQSTVSPAGSHGAKSVSVDEEKEKKKTETEQRD</sequence>
<dbReference type="EMBL" id="JAPXFL010000006">
    <property type="protein sequence ID" value="KAK9505086.1"/>
    <property type="molecule type" value="Genomic_DNA"/>
</dbReference>
<evidence type="ECO:0000313" key="3">
    <source>
        <dbReference type="Proteomes" id="UP001461498"/>
    </source>
</evidence>
<dbReference type="AlphaFoldDB" id="A0AAW1D236"/>
<evidence type="ECO:0000256" key="1">
    <source>
        <dbReference type="SAM" id="MobiDB-lite"/>
    </source>
</evidence>
<proteinExistence type="predicted"/>
<dbReference type="Proteomes" id="UP001461498">
    <property type="component" value="Unassembled WGS sequence"/>
</dbReference>
<feature type="region of interest" description="Disordered" evidence="1">
    <location>
        <begin position="61"/>
        <end position="90"/>
    </location>
</feature>
<reference evidence="2 3" key="1">
    <citation type="submission" date="2022-12" db="EMBL/GenBank/DDBJ databases">
        <title>Chromosome-level genome assembly of true bugs.</title>
        <authorList>
            <person name="Ma L."/>
            <person name="Li H."/>
        </authorList>
    </citation>
    <scope>NUCLEOTIDE SEQUENCE [LARGE SCALE GENOMIC DNA]</scope>
    <source>
        <strain evidence="2">Lab_2022b</strain>
    </source>
</reference>
<feature type="compositionally biased region" description="Basic and acidic residues" evidence="1">
    <location>
        <begin position="74"/>
        <end position="90"/>
    </location>
</feature>
<name>A0AAW1D236_9HEMI</name>
<organism evidence="2 3">
    <name type="scientific">Rhynocoris fuscipes</name>
    <dbReference type="NCBI Taxonomy" id="488301"/>
    <lineage>
        <taxon>Eukaryota</taxon>
        <taxon>Metazoa</taxon>
        <taxon>Ecdysozoa</taxon>
        <taxon>Arthropoda</taxon>
        <taxon>Hexapoda</taxon>
        <taxon>Insecta</taxon>
        <taxon>Pterygota</taxon>
        <taxon>Neoptera</taxon>
        <taxon>Paraneoptera</taxon>
        <taxon>Hemiptera</taxon>
        <taxon>Heteroptera</taxon>
        <taxon>Panheteroptera</taxon>
        <taxon>Cimicomorpha</taxon>
        <taxon>Reduviidae</taxon>
        <taxon>Harpactorinae</taxon>
        <taxon>Harpactorini</taxon>
        <taxon>Rhynocoris</taxon>
    </lineage>
</organism>